<dbReference type="PROSITE" id="PS50850">
    <property type="entry name" value="MFS"/>
    <property type="match status" value="1"/>
</dbReference>
<feature type="transmembrane region" description="Helical" evidence="6">
    <location>
        <begin position="316"/>
        <end position="339"/>
    </location>
</feature>
<feature type="transmembrane region" description="Helical" evidence="6">
    <location>
        <begin position="253"/>
        <end position="274"/>
    </location>
</feature>
<dbReference type="PANTHER" id="PTHR43124:SF3">
    <property type="entry name" value="CHLORAMPHENICOL EFFLUX PUMP RV0191"/>
    <property type="match status" value="1"/>
</dbReference>
<evidence type="ECO:0000256" key="6">
    <source>
        <dbReference type="SAM" id="Phobius"/>
    </source>
</evidence>
<feature type="transmembrane region" description="Helical" evidence="6">
    <location>
        <begin position="54"/>
        <end position="76"/>
    </location>
</feature>
<evidence type="ECO:0000256" key="3">
    <source>
        <dbReference type="ARBA" id="ARBA00022692"/>
    </source>
</evidence>
<reference evidence="8 9" key="1">
    <citation type="submission" date="2017-10" db="EMBL/GenBank/DDBJ databases">
        <title>Sequencing the genomes of 1000 actinobacteria strains.</title>
        <authorList>
            <person name="Klenk H.-P."/>
        </authorList>
    </citation>
    <scope>NUCLEOTIDE SEQUENCE [LARGE SCALE GENOMIC DNA]</scope>
    <source>
        <strain evidence="8 9">DSM 21798</strain>
    </source>
</reference>
<feature type="transmembrane region" description="Helical" evidence="6">
    <location>
        <begin position="20"/>
        <end position="42"/>
    </location>
</feature>
<dbReference type="EMBL" id="PDJE01000001">
    <property type="protein sequence ID" value="PFG30695.1"/>
    <property type="molecule type" value="Genomic_DNA"/>
</dbReference>
<evidence type="ECO:0000256" key="2">
    <source>
        <dbReference type="ARBA" id="ARBA00022475"/>
    </source>
</evidence>
<keyword evidence="4 6" id="KW-1133">Transmembrane helix</keyword>
<feature type="transmembrane region" description="Helical" evidence="6">
    <location>
        <begin position="88"/>
        <end position="106"/>
    </location>
</feature>
<dbReference type="InterPro" id="IPR050189">
    <property type="entry name" value="MFS_Efflux_Transporters"/>
</dbReference>
<keyword evidence="2" id="KW-1003">Cell membrane</keyword>
<feature type="transmembrane region" description="Helical" evidence="6">
    <location>
        <begin position="351"/>
        <end position="373"/>
    </location>
</feature>
<comment type="caution">
    <text evidence="8">The sequence shown here is derived from an EMBL/GenBank/DDBJ whole genome shotgun (WGS) entry which is preliminary data.</text>
</comment>
<dbReference type="PANTHER" id="PTHR43124">
    <property type="entry name" value="PURINE EFFLUX PUMP PBUE"/>
    <property type="match status" value="1"/>
</dbReference>
<evidence type="ECO:0000259" key="7">
    <source>
        <dbReference type="PROSITE" id="PS50850"/>
    </source>
</evidence>
<evidence type="ECO:0000313" key="9">
    <source>
        <dbReference type="Proteomes" id="UP000221369"/>
    </source>
</evidence>
<feature type="transmembrane region" description="Helical" evidence="6">
    <location>
        <begin position="185"/>
        <end position="208"/>
    </location>
</feature>
<feature type="transmembrane region" description="Helical" evidence="6">
    <location>
        <begin position="280"/>
        <end position="304"/>
    </location>
</feature>
<dbReference type="InterPro" id="IPR011701">
    <property type="entry name" value="MFS"/>
</dbReference>
<dbReference type="GO" id="GO:0022857">
    <property type="term" value="F:transmembrane transporter activity"/>
    <property type="evidence" value="ECO:0007669"/>
    <property type="project" value="InterPro"/>
</dbReference>
<dbReference type="Proteomes" id="UP000221369">
    <property type="component" value="Unassembled WGS sequence"/>
</dbReference>
<dbReference type="GO" id="GO:0005886">
    <property type="term" value="C:plasma membrane"/>
    <property type="evidence" value="ECO:0007669"/>
    <property type="project" value="UniProtKB-SubCell"/>
</dbReference>
<feature type="transmembrane region" description="Helical" evidence="6">
    <location>
        <begin position="220"/>
        <end position="246"/>
    </location>
</feature>
<evidence type="ECO:0000256" key="4">
    <source>
        <dbReference type="ARBA" id="ARBA00022989"/>
    </source>
</evidence>
<dbReference type="Gene3D" id="1.20.1250.20">
    <property type="entry name" value="MFS general substrate transporter like domains"/>
    <property type="match status" value="1"/>
</dbReference>
<evidence type="ECO:0000256" key="5">
    <source>
        <dbReference type="ARBA" id="ARBA00023136"/>
    </source>
</evidence>
<keyword evidence="9" id="KW-1185">Reference proteome</keyword>
<evidence type="ECO:0000256" key="1">
    <source>
        <dbReference type="ARBA" id="ARBA00004651"/>
    </source>
</evidence>
<feature type="domain" description="Major facilitator superfamily (MFS) profile" evidence="7">
    <location>
        <begin position="1"/>
        <end position="378"/>
    </location>
</feature>
<gene>
    <name evidence="8" type="ORF">ATJ78_1631</name>
</gene>
<protein>
    <submittedName>
        <fullName evidence="8">Putative MFS family arabinose efflux permease</fullName>
    </submittedName>
</protein>
<dbReference type="AlphaFoldDB" id="A0A2A9DX39"/>
<sequence length="387" mass="38887">MATEFAPTAVLPAVAADFNVPLGATGMMTAIPGLIAALTAPLAMRIPASWDRRFVLASAGFLTVGANALVVAGQAFPVVLLGRVSAGLALGMFWTVGAAAAVRLVGDAHGVRAISIVSGGTSLGLVAGMPAGSLVGPPENWRAVFVVFAVAALAATFLLAALLPRLQGDTTAHHDRLAQAPVRKALARPVVLWGLVTAFTVFVGQFASSTFLGAFLGTSVALPALLTAVLTVFGGVGILGMLIASFSFARHAYATLSATIALLTAVIGLVALVSASGSPAAVVVVVVILWGTVWGAVPFGLQTWMLTQAPDNRETVSAALVVAIQLGIGAGSGLGSLALRVSELASGGGEPAYTTIFIVSAVICVVALSLFATGTRSRPGARKASRS</sequence>
<keyword evidence="5 6" id="KW-0472">Membrane</keyword>
<keyword evidence="3 6" id="KW-0812">Transmembrane</keyword>
<dbReference type="InterPro" id="IPR036259">
    <property type="entry name" value="MFS_trans_sf"/>
</dbReference>
<name>A0A2A9DX39_9MICO</name>
<accession>A0A2A9DX39</accession>
<feature type="transmembrane region" description="Helical" evidence="6">
    <location>
        <begin position="141"/>
        <end position="164"/>
    </location>
</feature>
<organism evidence="8 9">
    <name type="scientific">Paramicrobacterium agarici</name>
    <dbReference type="NCBI Taxonomy" id="630514"/>
    <lineage>
        <taxon>Bacteria</taxon>
        <taxon>Bacillati</taxon>
        <taxon>Actinomycetota</taxon>
        <taxon>Actinomycetes</taxon>
        <taxon>Micrococcales</taxon>
        <taxon>Microbacteriaceae</taxon>
        <taxon>Paramicrobacterium</taxon>
    </lineage>
</organism>
<dbReference type="InterPro" id="IPR020846">
    <property type="entry name" value="MFS_dom"/>
</dbReference>
<dbReference type="Pfam" id="PF07690">
    <property type="entry name" value="MFS_1"/>
    <property type="match status" value="1"/>
</dbReference>
<comment type="subcellular location">
    <subcellularLocation>
        <location evidence="1">Cell membrane</location>
        <topology evidence="1">Multi-pass membrane protein</topology>
    </subcellularLocation>
</comment>
<dbReference type="SUPFAM" id="SSF103473">
    <property type="entry name" value="MFS general substrate transporter"/>
    <property type="match status" value="1"/>
</dbReference>
<evidence type="ECO:0000313" key="8">
    <source>
        <dbReference type="EMBL" id="PFG30695.1"/>
    </source>
</evidence>
<proteinExistence type="predicted"/>
<feature type="transmembrane region" description="Helical" evidence="6">
    <location>
        <begin position="113"/>
        <end position="135"/>
    </location>
</feature>